<dbReference type="AlphaFoldDB" id="A0A212JYU1"/>
<organism evidence="2">
    <name type="scientific">uncultured Dysgonomonas sp</name>
    <dbReference type="NCBI Taxonomy" id="206096"/>
    <lineage>
        <taxon>Bacteria</taxon>
        <taxon>Pseudomonadati</taxon>
        <taxon>Bacteroidota</taxon>
        <taxon>Bacteroidia</taxon>
        <taxon>Bacteroidales</taxon>
        <taxon>Dysgonomonadaceae</taxon>
        <taxon>Dysgonomonas</taxon>
        <taxon>environmental samples</taxon>
    </lineage>
</organism>
<feature type="region of interest" description="Disordered" evidence="1">
    <location>
        <begin position="1"/>
        <end position="35"/>
    </location>
</feature>
<accession>A0A212JYU1</accession>
<sequence>MIGNETSPIGAPTLPGLDHSSSPGKNGSSQELDLAKNPRAGAANAEVWLSLAMDLFSFFRYEVEGKSFVITGASRISSAWMDTEGIVKQKNNVKNINIRSFVFIYLYFTCVRVCVT</sequence>
<gene>
    <name evidence="2" type="ORF">KL86DYS1_30886</name>
</gene>
<proteinExistence type="predicted"/>
<dbReference type="RefSeq" id="WP_296943032.1">
    <property type="nucleotide sequence ID" value="NZ_LT599032.1"/>
</dbReference>
<protein>
    <submittedName>
        <fullName evidence="2">Uncharacterized protein</fullName>
    </submittedName>
</protein>
<evidence type="ECO:0000313" key="2">
    <source>
        <dbReference type="EMBL" id="SBW04607.1"/>
    </source>
</evidence>
<reference evidence="2" key="1">
    <citation type="submission" date="2016-04" db="EMBL/GenBank/DDBJ databases">
        <authorList>
            <person name="Evans L.H."/>
            <person name="Alamgir A."/>
            <person name="Owens N."/>
            <person name="Weber N.D."/>
            <person name="Virtaneva K."/>
            <person name="Barbian K."/>
            <person name="Babar A."/>
            <person name="Rosenke K."/>
        </authorList>
    </citation>
    <scope>NUCLEOTIDE SEQUENCE</scope>
    <source>
        <strain evidence="2">86-1</strain>
    </source>
</reference>
<name>A0A212JYU1_9BACT</name>
<evidence type="ECO:0000256" key="1">
    <source>
        <dbReference type="SAM" id="MobiDB-lite"/>
    </source>
</evidence>
<feature type="compositionally biased region" description="Polar residues" evidence="1">
    <location>
        <begin position="19"/>
        <end position="31"/>
    </location>
</feature>
<dbReference type="EMBL" id="FLUM01000003">
    <property type="protein sequence ID" value="SBW04607.1"/>
    <property type="molecule type" value="Genomic_DNA"/>
</dbReference>